<dbReference type="PANTHER" id="PTHR40459:SF1">
    <property type="entry name" value="CONSERVED HYPOTHETICAL ALANINE AND LEUCINE RICH PROTEIN"/>
    <property type="match status" value="1"/>
</dbReference>
<name>A0ABU4DK85_9ACTN</name>
<feature type="domain" description="DUF2520" evidence="3">
    <location>
        <begin position="196"/>
        <end position="340"/>
    </location>
</feature>
<organism evidence="4 5">
    <name type="scientific">Gordonia amicalis</name>
    <dbReference type="NCBI Taxonomy" id="89053"/>
    <lineage>
        <taxon>Bacteria</taxon>
        <taxon>Bacillati</taxon>
        <taxon>Actinomycetota</taxon>
        <taxon>Actinomycetes</taxon>
        <taxon>Mycobacteriales</taxon>
        <taxon>Gordoniaceae</taxon>
        <taxon>Gordonia</taxon>
    </lineage>
</organism>
<dbReference type="SUPFAM" id="SSF48179">
    <property type="entry name" value="6-phosphogluconate dehydrogenase C-terminal domain-like"/>
    <property type="match status" value="1"/>
</dbReference>
<dbReference type="Pfam" id="PF10728">
    <property type="entry name" value="DUF2520"/>
    <property type="match status" value="1"/>
</dbReference>
<dbReference type="SUPFAM" id="SSF51735">
    <property type="entry name" value="NAD(P)-binding Rossmann-fold domains"/>
    <property type="match status" value="1"/>
</dbReference>
<dbReference type="EMBL" id="JAWLKI010000028">
    <property type="protein sequence ID" value="MDV6309451.1"/>
    <property type="molecule type" value="Genomic_DNA"/>
</dbReference>
<evidence type="ECO:0000313" key="5">
    <source>
        <dbReference type="Proteomes" id="UP001185779"/>
    </source>
</evidence>
<dbReference type="Proteomes" id="UP001185779">
    <property type="component" value="Unassembled WGS sequence"/>
</dbReference>
<sequence length="358" mass="35934">MTSPTGDPGVPFARQAGGDDASGTHAGHSLGSSAEDAFGDRPYPVHPDPFPGTCNLPAPARLTVGIVSAGRVGTALGEALEKAGHVVGAVVARSAESRARAAQRLPDSEILDLGAVVARSELLLVSVPDAQLSAVIDEIAASGSLRPGTIVAHTAGAQGVDILAPVTSRGALGLALHPAMTFVGTAEDTARLTNACFAVTAADPVGEAIASSLVLEMGGEPVRIAEADRMLYHAALAHGANHLIALISDAVAALNAAIDHSGRDVATVDGSGARLAERILAPLVTASLSNVLELGPSALTGPVARGDAAAVRRHLAALRAVPGGSGERGIAEAYRTMARRAAARTDAPTALLDLLEGR</sequence>
<dbReference type="InterPro" id="IPR008927">
    <property type="entry name" value="6-PGluconate_DH-like_C_sf"/>
</dbReference>
<comment type="caution">
    <text evidence="4">The sequence shown here is derived from an EMBL/GenBank/DDBJ whole genome shotgun (WGS) entry which is preliminary data.</text>
</comment>
<dbReference type="InterPro" id="IPR019665">
    <property type="entry name" value="OxRdtase/DH_put_Rossmann_dom"/>
</dbReference>
<dbReference type="Pfam" id="PF10727">
    <property type="entry name" value="Rossmann-like"/>
    <property type="match status" value="1"/>
</dbReference>
<dbReference type="RefSeq" id="WP_024499373.1">
    <property type="nucleotide sequence ID" value="NZ_CP096596.1"/>
</dbReference>
<feature type="region of interest" description="Disordered" evidence="1">
    <location>
        <begin position="1"/>
        <end position="50"/>
    </location>
</feature>
<evidence type="ECO:0000313" key="4">
    <source>
        <dbReference type="EMBL" id="MDV6309451.1"/>
    </source>
</evidence>
<dbReference type="Gene3D" id="1.10.1040.20">
    <property type="entry name" value="ProC-like, C-terminal domain"/>
    <property type="match status" value="1"/>
</dbReference>
<dbReference type="PANTHER" id="PTHR40459">
    <property type="entry name" value="CONSERVED HYPOTHETICAL ALANINE AND LEUCINE RICH PROTEIN"/>
    <property type="match status" value="1"/>
</dbReference>
<gene>
    <name evidence="4" type="ORF">R3P94_19455</name>
</gene>
<reference evidence="4 5" key="1">
    <citation type="submission" date="2023-10" db="EMBL/GenBank/DDBJ databases">
        <title>Development of a sustainable strategy for remediation of hydrocarbon-contaminated territories based on the waste exchange concept.</title>
        <authorList>
            <person name="Krivoruchko A."/>
        </authorList>
    </citation>
    <scope>NUCLEOTIDE SEQUENCE [LARGE SCALE GENOMIC DNA]</scope>
    <source>
        <strain evidence="4 5">IEGM 1266</strain>
    </source>
</reference>
<dbReference type="Gene3D" id="3.40.50.720">
    <property type="entry name" value="NAD(P)-binding Rossmann-like Domain"/>
    <property type="match status" value="1"/>
</dbReference>
<dbReference type="InterPro" id="IPR018931">
    <property type="entry name" value="DUF2520"/>
</dbReference>
<accession>A0ABU4DK85</accession>
<protein>
    <submittedName>
        <fullName evidence="4">DUF2520 domain-containing protein</fullName>
    </submittedName>
</protein>
<dbReference type="InterPro" id="IPR036291">
    <property type="entry name" value="NAD(P)-bd_dom_sf"/>
</dbReference>
<evidence type="ECO:0000259" key="3">
    <source>
        <dbReference type="Pfam" id="PF10728"/>
    </source>
</evidence>
<dbReference type="InterPro" id="IPR037108">
    <property type="entry name" value="TM1727-like_C_sf"/>
</dbReference>
<keyword evidence="5" id="KW-1185">Reference proteome</keyword>
<feature type="domain" description="Putative oxidoreductase/dehydrogenase Rossmann-like" evidence="2">
    <location>
        <begin position="58"/>
        <end position="178"/>
    </location>
</feature>
<evidence type="ECO:0000259" key="2">
    <source>
        <dbReference type="Pfam" id="PF10727"/>
    </source>
</evidence>
<evidence type="ECO:0000256" key="1">
    <source>
        <dbReference type="SAM" id="MobiDB-lite"/>
    </source>
</evidence>
<proteinExistence type="predicted"/>